<dbReference type="Proteomes" id="UP000198761">
    <property type="component" value="Unassembled WGS sequence"/>
</dbReference>
<evidence type="ECO:0000313" key="3">
    <source>
        <dbReference type="EMBL" id="SEM88547.1"/>
    </source>
</evidence>
<feature type="signal peptide" evidence="1">
    <location>
        <begin position="1"/>
        <end position="21"/>
    </location>
</feature>
<protein>
    <submittedName>
        <fullName evidence="3">Peptidase propeptide and YPEB domain-containing protein</fullName>
    </submittedName>
</protein>
<dbReference type="AlphaFoldDB" id="A0A1H8C394"/>
<dbReference type="OrthoDB" id="7850927at2"/>
<dbReference type="RefSeq" id="WP_091298164.1">
    <property type="nucleotide sequence ID" value="NZ_FOCE01000002.1"/>
</dbReference>
<dbReference type="STRING" id="933059.SAMN04488103_102345"/>
<accession>A0A1H8C394</accession>
<evidence type="ECO:0000256" key="1">
    <source>
        <dbReference type="SAM" id="SignalP"/>
    </source>
</evidence>
<proteinExistence type="predicted"/>
<feature type="chain" id="PRO_5011497310" evidence="1">
    <location>
        <begin position="22"/>
        <end position="82"/>
    </location>
</feature>
<sequence length="82" mass="8873">MKSLSLLTAAFLALAAPAAFAEGEAIDAAMQEKVTTELTAQGYDVRKVGMEDGMIEVYAVKDGKTYELYLDEALKIVKQNVN</sequence>
<organism evidence="3 4">
    <name type="scientific">Gemmobacter aquatilis</name>
    <dbReference type="NCBI Taxonomy" id="933059"/>
    <lineage>
        <taxon>Bacteria</taxon>
        <taxon>Pseudomonadati</taxon>
        <taxon>Pseudomonadota</taxon>
        <taxon>Alphaproteobacteria</taxon>
        <taxon>Rhodobacterales</taxon>
        <taxon>Paracoccaceae</taxon>
        <taxon>Gemmobacter</taxon>
    </lineage>
</organism>
<name>A0A1H8C394_9RHOB</name>
<dbReference type="EMBL" id="FOCE01000002">
    <property type="protein sequence ID" value="SEM88547.1"/>
    <property type="molecule type" value="Genomic_DNA"/>
</dbReference>
<feature type="domain" description="PepSY" evidence="2">
    <location>
        <begin position="7"/>
        <end position="79"/>
    </location>
</feature>
<gene>
    <name evidence="3" type="ORF">SAMN04488103_102345</name>
</gene>
<evidence type="ECO:0000259" key="2">
    <source>
        <dbReference type="Pfam" id="PF13670"/>
    </source>
</evidence>
<keyword evidence="1" id="KW-0732">Signal</keyword>
<dbReference type="Pfam" id="PF13670">
    <property type="entry name" value="PepSY_2"/>
    <property type="match status" value="1"/>
</dbReference>
<evidence type="ECO:0000313" key="4">
    <source>
        <dbReference type="Proteomes" id="UP000198761"/>
    </source>
</evidence>
<reference evidence="3 4" key="1">
    <citation type="submission" date="2016-10" db="EMBL/GenBank/DDBJ databases">
        <authorList>
            <person name="de Groot N.N."/>
        </authorList>
    </citation>
    <scope>NUCLEOTIDE SEQUENCE [LARGE SCALE GENOMIC DNA]</scope>
    <source>
        <strain evidence="3 4">DSM 3857</strain>
    </source>
</reference>
<keyword evidence="4" id="KW-1185">Reference proteome</keyword>
<dbReference type="InterPro" id="IPR025711">
    <property type="entry name" value="PepSY"/>
</dbReference>